<dbReference type="EMBL" id="KN819402">
    <property type="protein sequence ID" value="KIJ10588.1"/>
    <property type="molecule type" value="Genomic_DNA"/>
</dbReference>
<evidence type="ECO:0000313" key="2">
    <source>
        <dbReference type="EMBL" id="KIJ10588.1"/>
    </source>
</evidence>
<dbReference type="OrthoDB" id="2692126at2759"/>
<reference evidence="3" key="2">
    <citation type="submission" date="2015-01" db="EMBL/GenBank/DDBJ databases">
        <title>Evolutionary Origins and Diversification of the Mycorrhizal Mutualists.</title>
        <authorList>
            <consortium name="DOE Joint Genome Institute"/>
            <consortium name="Mycorrhizal Genomics Consortium"/>
            <person name="Kohler A."/>
            <person name="Kuo A."/>
            <person name="Nagy L.G."/>
            <person name="Floudas D."/>
            <person name="Copeland A."/>
            <person name="Barry K.W."/>
            <person name="Cichocki N."/>
            <person name="Veneault-Fourrey C."/>
            <person name="LaButti K."/>
            <person name="Lindquist E.A."/>
            <person name="Lipzen A."/>
            <person name="Lundell T."/>
            <person name="Morin E."/>
            <person name="Murat C."/>
            <person name="Riley R."/>
            <person name="Ohm R."/>
            <person name="Sun H."/>
            <person name="Tunlid A."/>
            <person name="Henrissat B."/>
            <person name="Grigoriev I.V."/>
            <person name="Hibbett D.S."/>
            <person name="Martin F."/>
        </authorList>
    </citation>
    <scope>NUCLEOTIDE SEQUENCE [LARGE SCALE GENOMIC DNA]</scope>
    <source>
        <strain evidence="3">ATCC 200175</strain>
    </source>
</reference>
<gene>
    <name evidence="2" type="ORF">PAXINDRAFT_16423</name>
</gene>
<dbReference type="Proteomes" id="UP000053647">
    <property type="component" value="Unassembled WGS sequence"/>
</dbReference>
<evidence type="ECO:0000256" key="1">
    <source>
        <dbReference type="SAM" id="MobiDB-lite"/>
    </source>
</evidence>
<feature type="region of interest" description="Disordered" evidence="1">
    <location>
        <begin position="32"/>
        <end position="71"/>
    </location>
</feature>
<dbReference type="HOGENOM" id="CLU_139891_0_0_1"/>
<dbReference type="AlphaFoldDB" id="A0A0C9TIM7"/>
<proteinExistence type="predicted"/>
<reference evidence="2 3" key="1">
    <citation type="submission" date="2014-06" db="EMBL/GenBank/DDBJ databases">
        <authorList>
            <consortium name="DOE Joint Genome Institute"/>
            <person name="Kuo A."/>
            <person name="Kohler A."/>
            <person name="Nagy L.G."/>
            <person name="Floudas D."/>
            <person name="Copeland A."/>
            <person name="Barry K.W."/>
            <person name="Cichocki N."/>
            <person name="Veneault-Fourrey C."/>
            <person name="LaButti K."/>
            <person name="Lindquist E.A."/>
            <person name="Lipzen A."/>
            <person name="Lundell T."/>
            <person name="Morin E."/>
            <person name="Murat C."/>
            <person name="Sun H."/>
            <person name="Tunlid A."/>
            <person name="Henrissat B."/>
            <person name="Grigoriev I.V."/>
            <person name="Hibbett D.S."/>
            <person name="Martin F."/>
            <person name="Nordberg H.P."/>
            <person name="Cantor M.N."/>
            <person name="Hua S.X."/>
        </authorList>
    </citation>
    <scope>NUCLEOTIDE SEQUENCE [LARGE SCALE GENOMIC DNA]</scope>
    <source>
        <strain evidence="2 3">ATCC 200175</strain>
    </source>
</reference>
<feature type="compositionally biased region" description="Polar residues" evidence="1">
    <location>
        <begin position="33"/>
        <end position="43"/>
    </location>
</feature>
<evidence type="ECO:0000313" key="3">
    <source>
        <dbReference type="Proteomes" id="UP000053647"/>
    </source>
</evidence>
<feature type="compositionally biased region" description="Polar residues" evidence="1">
    <location>
        <begin position="54"/>
        <end position="66"/>
    </location>
</feature>
<organism evidence="2 3">
    <name type="scientific">Paxillus involutus ATCC 200175</name>
    <dbReference type="NCBI Taxonomy" id="664439"/>
    <lineage>
        <taxon>Eukaryota</taxon>
        <taxon>Fungi</taxon>
        <taxon>Dikarya</taxon>
        <taxon>Basidiomycota</taxon>
        <taxon>Agaricomycotina</taxon>
        <taxon>Agaricomycetes</taxon>
        <taxon>Agaricomycetidae</taxon>
        <taxon>Boletales</taxon>
        <taxon>Paxilineae</taxon>
        <taxon>Paxillaceae</taxon>
        <taxon>Paxillus</taxon>
    </lineage>
</organism>
<sequence length="138" mass="15509">METTPKTLDNWIAKAEHFNVQNEQIRSLKRGTPFQTNYLSNSSRNRDSNAMDDSASSVENTDTAPVNTRKERSPLIKIPELLLLTSNLISIFMAGLKKNISQKEILDVLKTCFDSDSEEDGTKEEQVPISKVSLESSF</sequence>
<protein>
    <submittedName>
        <fullName evidence="2">Uncharacterized protein</fullName>
    </submittedName>
</protein>
<keyword evidence="3" id="KW-1185">Reference proteome</keyword>
<name>A0A0C9TIM7_PAXIN</name>
<accession>A0A0C9TIM7</accession>
<feature type="region of interest" description="Disordered" evidence="1">
    <location>
        <begin position="116"/>
        <end position="138"/>
    </location>
</feature>